<keyword evidence="1" id="KW-0808">Transferase</keyword>
<dbReference type="CDD" id="cd16936">
    <property type="entry name" value="HATPase_RsbW-like"/>
    <property type="match status" value="1"/>
</dbReference>
<dbReference type="PANTHER" id="PTHR35526:SF3">
    <property type="entry name" value="ANTI-SIGMA-F FACTOR RSBW"/>
    <property type="match status" value="1"/>
</dbReference>
<gene>
    <name evidence="3" type="ORF">E1283_14070</name>
</gene>
<dbReference type="EMBL" id="SMKI01000127">
    <property type="protein sequence ID" value="TDC74914.1"/>
    <property type="molecule type" value="Genomic_DNA"/>
</dbReference>
<dbReference type="PANTHER" id="PTHR35526">
    <property type="entry name" value="ANTI-SIGMA-F FACTOR RSBW-RELATED"/>
    <property type="match status" value="1"/>
</dbReference>
<dbReference type="GO" id="GO:0005524">
    <property type="term" value="F:ATP binding"/>
    <property type="evidence" value="ECO:0007669"/>
    <property type="project" value="UniProtKB-KW"/>
</dbReference>
<protein>
    <submittedName>
        <fullName evidence="3">ATP-binding protein</fullName>
    </submittedName>
</protein>
<dbReference type="Proteomes" id="UP000295345">
    <property type="component" value="Unassembled WGS sequence"/>
</dbReference>
<proteinExistence type="predicted"/>
<evidence type="ECO:0000256" key="1">
    <source>
        <dbReference type="ARBA" id="ARBA00022527"/>
    </source>
</evidence>
<accession>A0A4R4TGZ3</accession>
<name>A0A4R4TGZ3_9ACTN</name>
<keyword evidence="3" id="KW-0547">Nucleotide-binding</keyword>
<keyword evidence="4" id="KW-1185">Reference proteome</keyword>
<dbReference type="RefSeq" id="WP_132818359.1">
    <property type="nucleotide sequence ID" value="NZ_SMKI01000127.1"/>
</dbReference>
<dbReference type="Gene3D" id="3.30.565.10">
    <property type="entry name" value="Histidine kinase-like ATPase, C-terminal domain"/>
    <property type="match status" value="1"/>
</dbReference>
<evidence type="ECO:0000313" key="3">
    <source>
        <dbReference type="EMBL" id="TDC74914.1"/>
    </source>
</evidence>
<dbReference type="InterPro" id="IPR003594">
    <property type="entry name" value="HATPase_dom"/>
</dbReference>
<dbReference type="OrthoDB" id="3852691at2"/>
<dbReference type="GO" id="GO:0004674">
    <property type="term" value="F:protein serine/threonine kinase activity"/>
    <property type="evidence" value="ECO:0007669"/>
    <property type="project" value="UniProtKB-KW"/>
</dbReference>
<keyword evidence="3" id="KW-0067">ATP-binding</keyword>
<sequence length="137" mass="15019">MHEQRPSHRRQAARSTSFRLRAERESAAVARRLVRRWLGDTPVVEDAALVVTELVANAVTHTGSRHVVCRLTVCEDEVWIAVEDEGGTLAVPRPREPDDGAECGRGLLLVEALSVDWGVAPLEPEGRAVWAALKIPA</sequence>
<organism evidence="3 4">
    <name type="scientific">Streptomyces hainanensis</name>
    <dbReference type="NCBI Taxonomy" id="402648"/>
    <lineage>
        <taxon>Bacteria</taxon>
        <taxon>Bacillati</taxon>
        <taxon>Actinomycetota</taxon>
        <taxon>Actinomycetes</taxon>
        <taxon>Kitasatosporales</taxon>
        <taxon>Streptomycetaceae</taxon>
        <taxon>Streptomyces</taxon>
    </lineage>
</organism>
<dbReference type="InterPro" id="IPR036890">
    <property type="entry name" value="HATPase_C_sf"/>
</dbReference>
<dbReference type="Pfam" id="PF13581">
    <property type="entry name" value="HATPase_c_2"/>
    <property type="match status" value="1"/>
</dbReference>
<reference evidence="3 4" key="1">
    <citation type="submission" date="2019-03" db="EMBL/GenBank/DDBJ databases">
        <title>Draft genome sequences of novel Actinobacteria.</title>
        <authorList>
            <person name="Sahin N."/>
            <person name="Ay H."/>
            <person name="Saygin H."/>
        </authorList>
    </citation>
    <scope>NUCLEOTIDE SEQUENCE [LARGE SCALE GENOMIC DNA]</scope>
    <source>
        <strain evidence="3 4">DSM 41900</strain>
    </source>
</reference>
<keyword evidence="1" id="KW-0723">Serine/threonine-protein kinase</keyword>
<feature type="domain" description="Histidine kinase/HSP90-like ATPase" evidence="2">
    <location>
        <begin position="20"/>
        <end position="131"/>
    </location>
</feature>
<keyword evidence="1" id="KW-0418">Kinase</keyword>
<dbReference type="SUPFAM" id="SSF55874">
    <property type="entry name" value="ATPase domain of HSP90 chaperone/DNA topoisomerase II/histidine kinase"/>
    <property type="match status" value="1"/>
</dbReference>
<comment type="caution">
    <text evidence="3">The sequence shown here is derived from an EMBL/GenBank/DDBJ whole genome shotgun (WGS) entry which is preliminary data.</text>
</comment>
<dbReference type="InterPro" id="IPR050267">
    <property type="entry name" value="Anti-sigma-factor_SerPK"/>
</dbReference>
<dbReference type="AlphaFoldDB" id="A0A4R4TGZ3"/>
<evidence type="ECO:0000259" key="2">
    <source>
        <dbReference type="Pfam" id="PF13581"/>
    </source>
</evidence>
<evidence type="ECO:0000313" key="4">
    <source>
        <dbReference type="Proteomes" id="UP000295345"/>
    </source>
</evidence>